<sequence>MKTISYYISMVVILAATIFTGCTDDDEKSLSPRAGELSIYDFAPNTGKGGTQLLINGEQFPLDATSISVSINEVQLSILRSNEEQLLVEVPDNEAIGTAPIVIKTNGKTTQSEVNFIFQKTAITGYSPAYGKVGTKVRIYVENLPTEIKNPSATYNGLAADCTVEEGYFLVTIPETDFGSYPIVISFNGRTLTTGDFEYKELVFERTVTTLPGSSEFNIMDGQPRRGGIATDNNGNVYLTDIGNLRVRKIAPDGTVTEMAGTGTAADVDWGLNWRLDNGGAGSYNAVVRPTDLKIDSKGNMYICDDWTSATVRFEPDGKAHYLGWQIAVSLAIDEASNRLYSMTANGNILLKDLDDYGSSPSSHGTIIITGNGSPGGMDIDKSTGDLYITNIGTNQIIKYVKDRWDTPIVIAGTGKSGYADGPVNEATFTSPWGIAVTADGNILVAGNGTAEASTVSADQSIRYIDQKTGMVTTFAGSGTSGNTDSSFEVLSYAGVNSALESLPAAFGAPSSVCVDKDGTVYVLDRRNNCVKKITTVEK</sequence>
<dbReference type="Gene3D" id="2.60.40.10">
    <property type="entry name" value="Immunoglobulins"/>
    <property type="match status" value="1"/>
</dbReference>
<dbReference type="Pfam" id="PF01436">
    <property type="entry name" value="NHL"/>
    <property type="match status" value="1"/>
</dbReference>
<dbReference type="PANTHER" id="PTHR13833">
    <property type="match status" value="1"/>
</dbReference>
<dbReference type="EMBL" id="CZBL01000001">
    <property type="protein sequence ID" value="CUP54207.1"/>
    <property type="molecule type" value="Genomic_DNA"/>
</dbReference>
<dbReference type="InterPro" id="IPR001258">
    <property type="entry name" value="NHL_repeat"/>
</dbReference>
<dbReference type="SUPFAM" id="SSF81296">
    <property type="entry name" value="E set domains"/>
    <property type="match status" value="1"/>
</dbReference>
<name>A0A174P524_9BACE</name>
<feature type="domain" description="IPT/TIG" evidence="3">
    <location>
        <begin position="36"/>
        <end position="119"/>
    </location>
</feature>
<dbReference type="InterPro" id="IPR011042">
    <property type="entry name" value="6-blade_b-propeller_TolB-like"/>
</dbReference>
<feature type="repeat" description="NHL" evidence="2">
    <location>
        <begin position="510"/>
        <end position="537"/>
    </location>
</feature>
<evidence type="ECO:0000313" key="6">
    <source>
        <dbReference type="EMBL" id="KAA5494055.1"/>
    </source>
</evidence>
<proteinExistence type="predicted"/>
<dbReference type="GO" id="GO:0004674">
    <property type="term" value="F:protein serine/threonine kinase activity"/>
    <property type="evidence" value="ECO:0007669"/>
    <property type="project" value="UniProtKB-EC"/>
</dbReference>
<dbReference type="EMBL" id="CZAI01000019">
    <property type="protein sequence ID" value="CUQ23196.1"/>
    <property type="molecule type" value="Genomic_DNA"/>
</dbReference>
<evidence type="ECO:0000256" key="1">
    <source>
        <dbReference type="ARBA" id="ARBA00022737"/>
    </source>
</evidence>
<evidence type="ECO:0000259" key="3">
    <source>
        <dbReference type="SMART" id="SM00429"/>
    </source>
</evidence>
<evidence type="ECO:0000313" key="10">
    <source>
        <dbReference type="Proteomes" id="UP000368418"/>
    </source>
</evidence>
<dbReference type="EMBL" id="VVYF01000004">
    <property type="protein sequence ID" value="KAA5494055.1"/>
    <property type="molecule type" value="Genomic_DNA"/>
</dbReference>
<dbReference type="InterPro" id="IPR013783">
    <property type="entry name" value="Ig-like_fold"/>
</dbReference>
<dbReference type="InterPro" id="IPR014756">
    <property type="entry name" value="Ig_E-set"/>
</dbReference>
<organism evidence="4 9">
    <name type="scientific">Bacteroides caccae</name>
    <dbReference type="NCBI Taxonomy" id="47678"/>
    <lineage>
        <taxon>Bacteria</taxon>
        <taxon>Pseudomonadati</taxon>
        <taxon>Bacteroidota</taxon>
        <taxon>Bacteroidia</taxon>
        <taxon>Bacteroidales</taxon>
        <taxon>Bacteroidaceae</taxon>
        <taxon>Bacteroides</taxon>
    </lineage>
</organism>
<evidence type="ECO:0000313" key="11">
    <source>
        <dbReference type="Proteomes" id="UP000491168"/>
    </source>
</evidence>
<dbReference type="Gene3D" id="2.120.10.30">
    <property type="entry name" value="TolB, C-terminal domain"/>
    <property type="match status" value="2"/>
</dbReference>
<evidence type="ECO:0000313" key="5">
    <source>
        <dbReference type="EMBL" id="CUQ23196.1"/>
    </source>
</evidence>
<keyword evidence="1" id="KW-0677">Repeat</keyword>
<dbReference type="InterPro" id="IPR002909">
    <property type="entry name" value="IPT_dom"/>
</dbReference>
<evidence type="ECO:0000256" key="2">
    <source>
        <dbReference type="PROSITE-ProRule" id="PRU00504"/>
    </source>
</evidence>
<dbReference type="PROSITE" id="PS51257">
    <property type="entry name" value="PROKAR_LIPOPROTEIN"/>
    <property type="match status" value="1"/>
</dbReference>
<dbReference type="EMBL" id="VVYD01000016">
    <property type="protein sequence ID" value="KAA5496882.1"/>
    <property type="molecule type" value="Genomic_DNA"/>
</dbReference>
<dbReference type="SMART" id="SM00429">
    <property type="entry name" value="IPT"/>
    <property type="match status" value="1"/>
</dbReference>
<evidence type="ECO:0000313" key="9">
    <source>
        <dbReference type="Proteomes" id="UP000095725"/>
    </source>
</evidence>
<dbReference type="SUPFAM" id="SSF101898">
    <property type="entry name" value="NHL repeat"/>
    <property type="match status" value="1"/>
</dbReference>
<dbReference type="Proteomes" id="UP000491168">
    <property type="component" value="Unassembled WGS sequence"/>
</dbReference>
<dbReference type="RefSeq" id="WP_055173842.1">
    <property type="nucleotide sequence ID" value="NZ_CP081920.1"/>
</dbReference>
<dbReference type="PROSITE" id="PS51125">
    <property type="entry name" value="NHL"/>
    <property type="match status" value="1"/>
</dbReference>
<evidence type="ECO:0000313" key="8">
    <source>
        <dbReference type="Proteomes" id="UP000095657"/>
    </source>
</evidence>
<dbReference type="CDD" id="cd00603">
    <property type="entry name" value="IPT_PCSR"/>
    <property type="match status" value="1"/>
</dbReference>
<evidence type="ECO:0000313" key="7">
    <source>
        <dbReference type="EMBL" id="KAA5496882.1"/>
    </source>
</evidence>
<dbReference type="STRING" id="47678.ERS852494_04384"/>
<evidence type="ECO:0000313" key="4">
    <source>
        <dbReference type="EMBL" id="CUP54207.1"/>
    </source>
</evidence>
<protein>
    <submittedName>
        <fullName evidence="4">NHL repeat-containing protein</fullName>
        <ecNumber evidence="4">2.7.11.1</ecNumber>
    </submittedName>
</protein>
<dbReference type="Pfam" id="PF01833">
    <property type="entry name" value="TIG"/>
    <property type="match status" value="1"/>
</dbReference>
<dbReference type="AlphaFoldDB" id="A0A174P524"/>
<dbReference type="PANTHER" id="PTHR13833:SF71">
    <property type="entry name" value="NHL DOMAIN-CONTAINING PROTEIN"/>
    <property type="match status" value="1"/>
</dbReference>
<dbReference type="EC" id="2.7.11.1" evidence="4"/>
<reference evidence="8 9" key="1">
    <citation type="submission" date="2015-09" db="EMBL/GenBank/DDBJ databases">
        <authorList>
            <consortium name="Pathogen Informatics"/>
        </authorList>
    </citation>
    <scope>NUCLEOTIDE SEQUENCE [LARGE SCALE GENOMIC DNA]</scope>
    <source>
        <strain evidence="5 8">2789STDY5834880</strain>
        <strain evidence="4 9">2789STDY5834946</strain>
    </source>
</reference>
<dbReference type="Proteomes" id="UP000095725">
    <property type="component" value="Unassembled WGS sequence"/>
</dbReference>
<dbReference type="Proteomes" id="UP000095657">
    <property type="component" value="Unassembled WGS sequence"/>
</dbReference>
<accession>A0A174P524</accession>
<reference evidence="10 11" key="2">
    <citation type="journal article" date="2019" name="Nat. Med.">
        <title>A library of human gut bacterial isolates paired with longitudinal multiomics data enables mechanistic microbiome research.</title>
        <authorList>
            <person name="Poyet M."/>
            <person name="Groussin M."/>
            <person name="Gibbons S.M."/>
            <person name="Avila-Pacheco J."/>
            <person name="Jiang X."/>
            <person name="Kearney S.M."/>
            <person name="Perrotta A.R."/>
            <person name="Berdy B."/>
            <person name="Zhao S."/>
            <person name="Lieberman T.D."/>
            <person name="Swanson P.K."/>
            <person name="Smith M."/>
            <person name="Roesemann S."/>
            <person name="Alexander J.E."/>
            <person name="Rich S.A."/>
            <person name="Livny J."/>
            <person name="Vlamakis H."/>
            <person name="Clish C."/>
            <person name="Bullock K."/>
            <person name="Deik A."/>
            <person name="Scott J."/>
            <person name="Pierce K.A."/>
            <person name="Xavier R.J."/>
            <person name="Alm E.J."/>
        </authorList>
    </citation>
    <scope>NUCLEOTIDE SEQUENCE [LARGE SCALE GENOMIC DNA]</scope>
    <source>
        <strain evidence="7 10">BIOML-A19</strain>
        <strain evidence="6 11">BIOML-A21</strain>
    </source>
</reference>
<gene>
    <name evidence="4" type="primary">pknD_1</name>
    <name evidence="5" type="synonym">pknD_2</name>
    <name evidence="5" type="ORF">ERS852494_04384</name>
    <name evidence="4" type="ORF">ERS852558_00474</name>
    <name evidence="7" type="ORF">F2Y31_16070</name>
    <name evidence="6" type="ORF">F2Y35_04235</name>
</gene>
<keyword evidence="4" id="KW-0808">Transferase</keyword>
<dbReference type="Proteomes" id="UP000368418">
    <property type="component" value="Unassembled WGS sequence"/>
</dbReference>